<feature type="compositionally biased region" description="Basic and acidic residues" evidence="1">
    <location>
        <begin position="67"/>
        <end position="76"/>
    </location>
</feature>
<evidence type="ECO:0000256" key="1">
    <source>
        <dbReference type="SAM" id="MobiDB-lite"/>
    </source>
</evidence>
<dbReference type="EMBL" id="WWBZ02000002">
    <property type="protein sequence ID" value="KAF4312741.1"/>
    <property type="molecule type" value="Genomic_DNA"/>
</dbReference>
<accession>A0A8H4J3Y2</accession>
<reference evidence="2" key="1">
    <citation type="submission" date="2020-04" db="EMBL/GenBank/DDBJ databases">
        <title>Genome Assembly and Annotation of Botryosphaeria dothidea sdau 11-99, a Latent Pathogen of Apple Fruit Ring Rot in China.</title>
        <authorList>
            <person name="Yu C."/>
            <person name="Diao Y."/>
            <person name="Lu Q."/>
            <person name="Zhao J."/>
            <person name="Cui S."/>
            <person name="Peng C."/>
            <person name="He B."/>
            <person name="Liu H."/>
        </authorList>
    </citation>
    <scope>NUCLEOTIDE SEQUENCE [LARGE SCALE GENOMIC DNA]</scope>
    <source>
        <strain evidence="2">Sdau11-99</strain>
    </source>
</reference>
<keyword evidence="3" id="KW-1185">Reference proteome</keyword>
<feature type="region of interest" description="Disordered" evidence="1">
    <location>
        <begin position="124"/>
        <end position="146"/>
    </location>
</feature>
<feature type="compositionally biased region" description="Acidic residues" evidence="1">
    <location>
        <begin position="128"/>
        <end position="144"/>
    </location>
</feature>
<evidence type="ECO:0000313" key="3">
    <source>
        <dbReference type="Proteomes" id="UP000572817"/>
    </source>
</evidence>
<feature type="compositionally biased region" description="Gly residues" evidence="1">
    <location>
        <begin position="83"/>
        <end position="100"/>
    </location>
</feature>
<evidence type="ECO:0000313" key="2">
    <source>
        <dbReference type="EMBL" id="KAF4312741.1"/>
    </source>
</evidence>
<dbReference type="Proteomes" id="UP000572817">
    <property type="component" value="Unassembled WGS sequence"/>
</dbReference>
<proteinExistence type="predicted"/>
<sequence length="166" mass="17713">MPAIDPSSTTWTLRFKHDKTTVLLHADALQTLTSIRTELLHALRETSPDGIAGKPLPSDPQDIQLAKMKDTSDPDKGWVLLTGTGGRAGSKGKGKSGAGDGSLKAEGVKDNAVLAFRWGVSAGTKEAGEEDMDIEDEGGDEDGWDVAWPKYEDTYIDGLEDEGIAE</sequence>
<dbReference type="OrthoDB" id="5376498at2759"/>
<organism evidence="2 3">
    <name type="scientific">Botryosphaeria dothidea</name>
    <dbReference type="NCBI Taxonomy" id="55169"/>
    <lineage>
        <taxon>Eukaryota</taxon>
        <taxon>Fungi</taxon>
        <taxon>Dikarya</taxon>
        <taxon>Ascomycota</taxon>
        <taxon>Pezizomycotina</taxon>
        <taxon>Dothideomycetes</taxon>
        <taxon>Dothideomycetes incertae sedis</taxon>
        <taxon>Botryosphaeriales</taxon>
        <taxon>Botryosphaeriaceae</taxon>
        <taxon>Botryosphaeria</taxon>
    </lineage>
</organism>
<gene>
    <name evidence="2" type="ORF">GTA08_BOTSDO11856</name>
</gene>
<dbReference type="AlphaFoldDB" id="A0A8H4J3Y2"/>
<protein>
    <submittedName>
        <fullName evidence="2">Uncharacterized protein</fullName>
    </submittedName>
</protein>
<name>A0A8H4J3Y2_9PEZI</name>
<feature type="region of interest" description="Disordered" evidence="1">
    <location>
        <begin position="67"/>
        <end position="104"/>
    </location>
</feature>
<comment type="caution">
    <text evidence="2">The sequence shown here is derived from an EMBL/GenBank/DDBJ whole genome shotgun (WGS) entry which is preliminary data.</text>
</comment>